<dbReference type="InterPro" id="IPR006153">
    <property type="entry name" value="Cation/H_exchanger_TM"/>
</dbReference>
<evidence type="ECO:0000259" key="8">
    <source>
        <dbReference type="Pfam" id="PF00999"/>
    </source>
</evidence>
<feature type="compositionally biased region" description="Polar residues" evidence="6">
    <location>
        <begin position="39"/>
        <end position="66"/>
    </location>
</feature>
<keyword evidence="4 7" id="KW-1133">Transmembrane helix</keyword>
<organism evidence="9 10">
    <name type="scientific">Littorina saxatilis</name>
    <dbReference type="NCBI Taxonomy" id="31220"/>
    <lineage>
        <taxon>Eukaryota</taxon>
        <taxon>Metazoa</taxon>
        <taxon>Spiralia</taxon>
        <taxon>Lophotrochozoa</taxon>
        <taxon>Mollusca</taxon>
        <taxon>Gastropoda</taxon>
        <taxon>Caenogastropoda</taxon>
        <taxon>Littorinimorpha</taxon>
        <taxon>Littorinoidea</taxon>
        <taxon>Littorinidae</taxon>
        <taxon>Littorina</taxon>
    </lineage>
</organism>
<keyword evidence="5 7" id="KW-0472">Membrane</keyword>
<feature type="transmembrane region" description="Helical" evidence="7">
    <location>
        <begin position="398"/>
        <end position="417"/>
    </location>
</feature>
<evidence type="ECO:0000256" key="2">
    <source>
        <dbReference type="ARBA" id="ARBA00007367"/>
    </source>
</evidence>
<keyword evidence="10" id="KW-1185">Reference proteome</keyword>
<feature type="region of interest" description="Disordered" evidence="6">
    <location>
        <begin position="573"/>
        <end position="600"/>
    </location>
</feature>
<feature type="transmembrane region" description="Helical" evidence="7">
    <location>
        <begin position="461"/>
        <end position="484"/>
    </location>
</feature>
<feature type="domain" description="Cation/H+ exchanger transmembrane" evidence="8">
    <location>
        <begin position="169"/>
        <end position="552"/>
    </location>
</feature>
<feature type="transmembrane region" description="Helical" evidence="7">
    <location>
        <begin position="345"/>
        <end position="366"/>
    </location>
</feature>
<dbReference type="EMBL" id="JBAMIC010000002">
    <property type="protein sequence ID" value="KAK7111777.1"/>
    <property type="molecule type" value="Genomic_DNA"/>
</dbReference>
<dbReference type="GO" id="GO:1902600">
    <property type="term" value="P:proton transmembrane transport"/>
    <property type="evidence" value="ECO:0007669"/>
    <property type="project" value="InterPro"/>
</dbReference>
<dbReference type="Proteomes" id="UP001374579">
    <property type="component" value="Unassembled WGS sequence"/>
</dbReference>
<feature type="transmembrane region" description="Helical" evidence="7">
    <location>
        <begin position="305"/>
        <end position="333"/>
    </location>
</feature>
<evidence type="ECO:0000256" key="3">
    <source>
        <dbReference type="ARBA" id="ARBA00022692"/>
    </source>
</evidence>
<comment type="caution">
    <text evidence="9">The sequence shown here is derived from an EMBL/GenBank/DDBJ whole genome shotgun (WGS) entry which is preliminary data.</text>
</comment>
<evidence type="ECO:0000313" key="9">
    <source>
        <dbReference type="EMBL" id="KAK7111777.1"/>
    </source>
</evidence>
<accession>A0AAN9BUJ8</accession>
<name>A0AAN9BUJ8_9CAEN</name>
<evidence type="ECO:0000256" key="4">
    <source>
        <dbReference type="ARBA" id="ARBA00022989"/>
    </source>
</evidence>
<comment type="similarity">
    <text evidence="2">Belongs to the monovalent cation:proton antiporter 1 (CPA1) transporter (TC 2.A.36) family.</text>
</comment>
<proteinExistence type="inferred from homology"/>
<feature type="region of interest" description="Disordered" evidence="6">
    <location>
        <begin position="38"/>
        <end position="66"/>
    </location>
</feature>
<feature type="transmembrane region" description="Helical" evidence="7">
    <location>
        <begin position="536"/>
        <end position="557"/>
    </location>
</feature>
<dbReference type="Gene3D" id="1.20.1530.20">
    <property type="match status" value="1"/>
</dbReference>
<dbReference type="AlphaFoldDB" id="A0AAN9BUJ8"/>
<dbReference type="Pfam" id="PF00999">
    <property type="entry name" value="Na_H_Exchanger"/>
    <property type="match status" value="1"/>
</dbReference>
<evidence type="ECO:0000256" key="6">
    <source>
        <dbReference type="SAM" id="MobiDB-lite"/>
    </source>
</evidence>
<feature type="transmembrane region" description="Helical" evidence="7">
    <location>
        <begin position="159"/>
        <end position="180"/>
    </location>
</feature>
<dbReference type="PANTHER" id="PTHR31102:SF1">
    <property type="entry name" value="CATION_H+ EXCHANGER DOMAIN-CONTAINING PROTEIN"/>
    <property type="match status" value="1"/>
</dbReference>
<evidence type="ECO:0000256" key="5">
    <source>
        <dbReference type="ARBA" id="ARBA00023136"/>
    </source>
</evidence>
<evidence type="ECO:0000256" key="1">
    <source>
        <dbReference type="ARBA" id="ARBA00004141"/>
    </source>
</evidence>
<dbReference type="PANTHER" id="PTHR31102">
    <property type="match status" value="1"/>
</dbReference>
<feature type="transmembrane region" description="Helical" evidence="7">
    <location>
        <begin position="373"/>
        <end position="392"/>
    </location>
</feature>
<reference evidence="9 10" key="1">
    <citation type="submission" date="2024-02" db="EMBL/GenBank/DDBJ databases">
        <title>Chromosome-scale genome assembly of the rough periwinkle Littorina saxatilis.</title>
        <authorList>
            <person name="De Jode A."/>
            <person name="Faria R."/>
            <person name="Formenti G."/>
            <person name="Sims Y."/>
            <person name="Smith T.P."/>
            <person name="Tracey A."/>
            <person name="Wood J.M.D."/>
            <person name="Zagrodzka Z.B."/>
            <person name="Johannesson K."/>
            <person name="Butlin R.K."/>
            <person name="Leder E.H."/>
        </authorList>
    </citation>
    <scope>NUCLEOTIDE SEQUENCE [LARGE SCALE GENOMIC DNA]</scope>
    <source>
        <strain evidence="9">Snail1</strain>
        <tissue evidence="9">Muscle</tissue>
    </source>
</reference>
<dbReference type="InterPro" id="IPR051843">
    <property type="entry name" value="CPA1_transporter"/>
</dbReference>
<protein>
    <recommendedName>
        <fullName evidence="8">Cation/H+ exchanger transmembrane domain-containing protein</fullName>
    </recommendedName>
</protein>
<gene>
    <name evidence="9" type="ORF">V1264_011353</name>
</gene>
<keyword evidence="3 7" id="KW-0812">Transmembrane</keyword>
<feature type="transmembrane region" description="Helical" evidence="7">
    <location>
        <begin position="496"/>
        <end position="516"/>
    </location>
</feature>
<feature type="transmembrane region" description="Helical" evidence="7">
    <location>
        <begin position="429"/>
        <end position="449"/>
    </location>
</feature>
<sequence>MESVLQHRNINTTTTTAMSGISGGEGMDNPAMVLDEKTTPNNSNDHINSHQRGSNNHATNNAAVSTTKARPVRMDDMDRDIGPGRCQKFTSACSSFVQPLEADNHPLPDNPNKLDHLKRAFFCPPFGRLGAFLLVAGMFLLWWGVLISITKEKALPGGVVFPMMVLFLCCWCGGYIANLVRLPPLFGMLIMGGILGNVPGIDVGRQIDPAWSSTARNIALTVILTRAGLGLDPVALRKLSFVVMRLAFVPSIVEATVDAVAAHLILGFPWSWAFMLAFVLSVVSPAVVVPSMLSLSDRGFGLDKGIPTLIVAAVSLDAVLAITGFGVCLGITFTSGDLVWTLFKGPLEAIVGIVFGVVGGVILWYMPQRSSKNLTLFRSVMLFGGGLISIFGSKYIKWSGAGPLACLGIAFVAGLRWRKEMPPGKKTPVEEVMGVLWMVFQPLLFGLIGSKVDLSKLEPQAVGLGLAVLFLGLACRLVMAFVVVLRSELNTKERIFVPLAWFPKATVQAAIGGIALDTAIELAAGDRAIELGREVLTLAVLAIVMTAPIGSLLILLIGPRLLHQRQLSITVQPDDEMEKRDSKANSHVNQAVSVDDEGNV</sequence>
<feature type="transmembrane region" description="Helical" evidence="7">
    <location>
        <begin position="126"/>
        <end position="147"/>
    </location>
</feature>
<feature type="transmembrane region" description="Helical" evidence="7">
    <location>
        <begin position="272"/>
        <end position="293"/>
    </location>
</feature>
<evidence type="ECO:0000313" key="10">
    <source>
        <dbReference type="Proteomes" id="UP001374579"/>
    </source>
</evidence>
<dbReference type="InterPro" id="IPR038770">
    <property type="entry name" value="Na+/solute_symporter_sf"/>
</dbReference>
<dbReference type="GO" id="GO:0016020">
    <property type="term" value="C:membrane"/>
    <property type="evidence" value="ECO:0007669"/>
    <property type="project" value="UniProtKB-SubCell"/>
</dbReference>
<feature type="transmembrane region" description="Helical" evidence="7">
    <location>
        <begin position="246"/>
        <end position="266"/>
    </location>
</feature>
<dbReference type="GO" id="GO:0015297">
    <property type="term" value="F:antiporter activity"/>
    <property type="evidence" value="ECO:0007669"/>
    <property type="project" value="InterPro"/>
</dbReference>
<evidence type="ECO:0000256" key="7">
    <source>
        <dbReference type="SAM" id="Phobius"/>
    </source>
</evidence>
<comment type="subcellular location">
    <subcellularLocation>
        <location evidence="1">Membrane</location>
        <topology evidence="1">Multi-pass membrane protein</topology>
    </subcellularLocation>
</comment>